<keyword evidence="3" id="KW-1185">Reference proteome</keyword>
<dbReference type="Proteomes" id="UP000784294">
    <property type="component" value="Unassembled WGS sequence"/>
</dbReference>
<dbReference type="AlphaFoldDB" id="A0A3S4ZLP7"/>
<evidence type="ECO:0000313" key="3">
    <source>
        <dbReference type="Proteomes" id="UP000784294"/>
    </source>
</evidence>
<evidence type="ECO:0000313" key="2">
    <source>
        <dbReference type="EMBL" id="VEL14715.1"/>
    </source>
</evidence>
<gene>
    <name evidence="2" type="ORF">PXEA_LOCUS8155</name>
</gene>
<comment type="caution">
    <text evidence="2">The sequence shown here is derived from an EMBL/GenBank/DDBJ whole genome shotgun (WGS) entry which is preliminary data.</text>
</comment>
<accession>A0A3S4ZLP7</accession>
<evidence type="ECO:0000256" key="1">
    <source>
        <dbReference type="SAM" id="MobiDB-lite"/>
    </source>
</evidence>
<reference evidence="2" key="1">
    <citation type="submission" date="2018-11" db="EMBL/GenBank/DDBJ databases">
        <authorList>
            <consortium name="Pathogen Informatics"/>
        </authorList>
    </citation>
    <scope>NUCLEOTIDE SEQUENCE</scope>
</reference>
<feature type="region of interest" description="Disordered" evidence="1">
    <location>
        <begin position="1"/>
        <end position="38"/>
    </location>
</feature>
<protein>
    <submittedName>
        <fullName evidence="2">Uncharacterized protein</fullName>
    </submittedName>
</protein>
<proteinExistence type="predicted"/>
<dbReference type="EMBL" id="CAAALY010022091">
    <property type="protein sequence ID" value="VEL14715.1"/>
    <property type="molecule type" value="Genomic_DNA"/>
</dbReference>
<feature type="region of interest" description="Disordered" evidence="1">
    <location>
        <begin position="159"/>
        <end position="183"/>
    </location>
</feature>
<name>A0A3S4ZLP7_9PLAT</name>
<feature type="compositionally biased region" description="Polar residues" evidence="1">
    <location>
        <begin position="18"/>
        <end position="28"/>
    </location>
</feature>
<organism evidence="2 3">
    <name type="scientific">Protopolystoma xenopodis</name>
    <dbReference type="NCBI Taxonomy" id="117903"/>
    <lineage>
        <taxon>Eukaryota</taxon>
        <taxon>Metazoa</taxon>
        <taxon>Spiralia</taxon>
        <taxon>Lophotrochozoa</taxon>
        <taxon>Platyhelminthes</taxon>
        <taxon>Monogenea</taxon>
        <taxon>Polyopisthocotylea</taxon>
        <taxon>Polystomatidea</taxon>
        <taxon>Polystomatidae</taxon>
        <taxon>Protopolystoma</taxon>
    </lineage>
</organism>
<sequence>MLPSEIGKCFENDAPDSSGHSKNFQYKSPPTKDKLTVTPPEAHKIGRFTKKQDNDISSGIRQQTRLPVIPMSSMHLHFELYRSPQAYMHTHIHTHTHNAAHPQQPILVDVGLNRGMSATSQADRLRCPGLHGTPATRRVMPRRQQGAKMMTHIAQLPTLPGSASHLSTSGQAVCSKREEKEVM</sequence>